<sequence>MYLLGLYSRNLTFIVMKDGLGLQKVWLFPEFYRIAVACCFILLKCGISPSKYVFTPLVKASSELRSLKGIKFFDDEITKLGFEDNLHLSTALLQSYSNKNCIEDALRVYNRIDKKDELCVSAILSCYSKRNDFKQVLCILNETNATGLEPGIENYMIALGASEADTKFVTGIHGVAIKCGYMINSNMVSKLMSAYIDCKRLCDAENLLGNVTDDNIKQIV</sequence>
<organism evidence="1 2">
    <name type="scientific">Lactuca sativa</name>
    <name type="common">Garden lettuce</name>
    <dbReference type="NCBI Taxonomy" id="4236"/>
    <lineage>
        <taxon>Eukaryota</taxon>
        <taxon>Viridiplantae</taxon>
        <taxon>Streptophyta</taxon>
        <taxon>Embryophyta</taxon>
        <taxon>Tracheophyta</taxon>
        <taxon>Spermatophyta</taxon>
        <taxon>Magnoliopsida</taxon>
        <taxon>eudicotyledons</taxon>
        <taxon>Gunneridae</taxon>
        <taxon>Pentapetalae</taxon>
        <taxon>asterids</taxon>
        <taxon>campanulids</taxon>
        <taxon>Asterales</taxon>
        <taxon>Asteraceae</taxon>
        <taxon>Cichorioideae</taxon>
        <taxon>Cichorieae</taxon>
        <taxon>Lactucinae</taxon>
        <taxon>Lactuca</taxon>
    </lineage>
</organism>
<evidence type="ECO:0000313" key="2">
    <source>
        <dbReference type="Proteomes" id="UP000235145"/>
    </source>
</evidence>
<dbReference type="EMBL" id="NBSK02000006">
    <property type="protein sequence ID" value="KAJ0199773.1"/>
    <property type="molecule type" value="Genomic_DNA"/>
</dbReference>
<dbReference type="Gramene" id="rna-gnl|WGS:NBSK|LSAT_6X83901_mrna">
    <property type="protein sequence ID" value="cds-PLY95590.1"/>
    <property type="gene ID" value="gene-LSAT_6X83901"/>
</dbReference>
<gene>
    <name evidence="1" type="ORF">LSAT_V11C600330350</name>
</gene>
<evidence type="ECO:0008006" key="3">
    <source>
        <dbReference type="Google" id="ProtNLM"/>
    </source>
</evidence>
<protein>
    <recommendedName>
        <fullName evidence="3">Pentacotripeptide-repeat region of PRORP domain-containing protein</fullName>
    </recommendedName>
</protein>
<dbReference type="InterPro" id="IPR011990">
    <property type="entry name" value="TPR-like_helical_dom_sf"/>
</dbReference>
<dbReference type="OrthoDB" id="10649771at2759"/>
<proteinExistence type="predicted"/>
<dbReference type="PANTHER" id="PTHR47926">
    <property type="entry name" value="PENTATRICOPEPTIDE REPEAT-CONTAINING PROTEIN"/>
    <property type="match status" value="1"/>
</dbReference>
<keyword evidence="2" id="KW-1185">Reference proteome</keyword>
<dbReference type="InterPro" id="IPR046960">
    <property type="entry name" value="PPR_At4g14850-like_plant"/>
</dbReference>
<dbReference type="Proteomes" id="UP000235145">
    <property type="component" value="Unassembled WGS sequence"/>
</dbReference>
<dbReference type="GO" id="GO:0009451">
    <property type="term" value="P:RNA modification"/>
    <property type="evidence" value="ECO:0007669"/>
    <property type="project" value="InterPro"/>
</dbReference>
<dbReference type="AlphaFoldDB" id="A0A9R1V7L1"/>
<evidence type="ECO:0000313" key="1">
    <source>
        <dbReference type="EMBL" id="KAJ0199773.1"/>
    </source>
</evidence>
<accession>A0A9R1V7L1</accession>
<dbReference type="GO" id="GO:0003723">
    <property type="term" value="F:RNA binding"/>
    <property type="evidence" value="ECO:0007669"/>
    <property type="project" value="InterPro"/>
</dbReference>
<reference evidence="1 2" key="1">
    <citation type="journal article" date="2017" name="Nat. Commun.">
        <title>Genome assembly with in vitro proximity ligation data and whole-genome triplication in lettuce.</title>
        <authorList>
            <person name="Reyes-Chin-Wo S."/>
            <person name="Wang Z."/>
            <person name="Yang X."/>
            <person name="Kozik A."/>
            <person name="Arikit S."/>
            <person name="Song C."/>
            <person name="Xia L."/>
            <person name="Froenicke L."/>
            <person name="Lavelle D.O."/>
            <person name="Truco M.J."/>
            <person name="Xia R."/>
            <person name="Zhu S."/>
            <person name="Xu C."/>
            <person name="Xu H."/>
            <person name="Xu X."/>
            <person name="Cox K."/>
            <person name="Korf I."/>
            <person name="Meyers B.C."/>
            <person name="Michelmore R.W."/>
        </authorList>
    </citation>
    <scope>NUCLEOTIDE SEQUENCE [LARGE SCALE GENOMIC DNA]</scope>
    <source>
        <strain evidence="2">cv. Salinas</strain>
        <tissue evidence="1">Seedlings</tissue>
    </source>
</reference>
<name>A0A9R1V7L1_LACSA</name>
<dbReference type="Gene3D" id="1.25.40.10">
    <property type="entry name" value="Tetratricopeptide repeat domain"/>
    <property type="match status" value="1"/>
</dbReference>
<comment type="caution">
    <text evidence="1">The sequence shown here is derived from an EMBL/GenBank/DDBJ whole genome shotgun (WGS) entry which is preliminary data.</text>
</comment>